<dbReference type="Gene3D" id="2.70.170.10">
    <property type="entry name" value="Neurotransmitter-gated ion-channel ligand-binding domain"/>
    <property type="match status" value="1"/>
</dbReference>
<comment type="caution">
    <text evidence="2">The sequence shown here is derived from an EMBL/GenBank/DDBJ whole genome shotgun (WGS) entry which is preliminary data.</text>
</comment>
<keyword evidence="3" id="KW-1185">Reference proteome</keyword>
<gene>
    <name evidence="2" type="ORF">PoB_002825300</name>
</gene>
<dbReference type="GO" id="GO:0016020">
    <property type="term" value="C:membrane"/>
    <property type="evidence" value="ECO:0007669"/>
    <property type="project" value="InterPro"/>
</dbReference>
<dbReference type="EMBL" id="BLXT01003539">
    <property type="protein sequence ID" value="GFO01748.1"/>
    <property type="molecule type" value="Genomic_DNA"/>
</dbReference>
<proteinExistence type="predicted"/>
<protein>
    <submittedName>
        <fullName evidence="2">Acetylcholine receptor protein</fullName>
    </submittedName>
</protein>
<feature type="domain" description="Neurotransmitter-gated ion-channel ligand-binding" evidence="1">
    <location>
        <begin position="78"/>
        <end position="189"/>
    </location>
</feature>
<dbReference type="InterPro" id="IPR006202">
    <property type="entry name" value="Neur_chan_lig-bd"/>
</dbReference>
<sequence>MDTDTNAVLVGMIRPCFCSKTASIAANIEKKTFGYKIVSVTIYQVTGQVNGPGRGSNDAKATSAPWARDVFEEEVGQTYNLVFYKYNPRARPPQKYVNVTLELTLLHIRYLDMLRRELQTVVGMEMTWHDSRLAWIPGLVYQIMANSSSVWTPDLVVLNSALPTKSLLPNRLRIKQDGTVAWTRRESINLALSILLIIVYHKACDPFSQCISLKYSDPNNRILVASLFSLRCRFGA</sequence>
<dbReference type="GO" id="GO:0005230">
    <property type="term" value="F:extracellular ligand-gated monoatomic ion channel activity"/>
    <property type="evidence" value="ECO:0007669"/>
    <property type="project" value="InterPro"/>
</dbReference>
<evidence type="ECO:0000313" key="2">
    <source>
        <dbReference type="EMBL" id="GFO01748.1"/>
    </source>
</evidence>
<dbReference type="InterPro" id="IPR036734">
    <property type="entry name" value="Neur_chan_lig-bd_sf"/>
</dbReference>
<evidence type="ECO:0000259" key="1">
    <source>
        <dbReference type="Pfam" id="PF02931"/>
    </source>
</evidence>
<dbReference type="Pfam" id="PF02931">
    <property type="entry name" value="Neur_chan_LBD"/>
    <property type="match status" value="1"/>
</dbReference>
<reference evidence="2 3" key="1">
    <citation type="journal article" date="2021" name="Elife">
        <title>Chloroplast acquisition without the gene transfer in kleptoplastic sea slugs, Plakobranchus ocellatus.</title>
        <authorList>
            <person name="Maeda T."/>
            <person name="Takahashi S."/>
            <person name="Yoshida T."/>
            <person name="Shimamura S."/>
            <person name="Takaki Y."/>
            <person name="Nagai Y."/>
            <person name="Toyoda A."/>
            <person name="Suzuki Y."/>
            <person name="Arimoto A."/>
            <person name="Ishii H."/>
            <person name="Satoh N."/>
            <person name="Nishiyama T."/>
            <person name="Hasebe M."/>
            <person name="Maruyama T."/>
            <person name="Minagawa J."/>
            <person name="Obokata J."/>
            <person name="Shigenobu S."/>
        </authorList>
    </citation>
    <scope>NUCLEOTIDE SEQUENCE [LARGE SCALE GENOMIC DNA]</scope>
</reference>
<organism evidence="2 3">
    <name type="scientific">Plakobranchus ocellatus</name>
    <dbReference type="NCBI Taxonomy" id="259542"/>
    <lineage>
        <taxon>Eukaryota</taxon>
        <taxon>Metazoa</taxon>
        <taxon>Spiralia</taxon>
        <taxon>Lophotrochozoa</taxon>
        <taxon>Mollusca</taxon>
        <taxon>Gastropoda</taxon>
        <taxon>Heterobranchia</taxon>
        <taxon>Euthyneura</taxon>
        <taxon>Panpulmonata</taxon>
        <taxon>Sacoglossa</taxon>
        <taxon>Placobranchoidea</taxon>
        <taxon>Plakobranchidae</taxon>
        <taxon>Plakobranchus</taxon>
    </lineage>
</organism>
<dbReference type="SUPFAM" id="SSF63712">
    <property type="entry name" value="Nicotinic receptor ligand binding domain-like"/>
    <property type="match status" value="1"/>
</dbReference>
<dbReference type="AlphaFoldDB" id="A0AAV4A3I4"/>
<keyword evidence="2" id="KW-0675">Receptor</keyword>
<evidence type="ECO:0000313" key="3">
    <source>
        <dbReference type="Proteomes" id="UP000735302"/>
    </source>
</evidence>
<name>A0AAV4A3I4_9GAST</name>
<accession>A0AAV4A3I4</accession>
<dbReference type="Proteomes" id="UP000735302">
    <property type="component" value="Unassembled WGS sequence"/>
</dbReference>